<dbReference type="UniPathway" id="UPA00219"/>
<feature type="binding site" evidence="8">
    <location>
        <position position="179"/>
    </location>
    <ligand>
        <name>UDP-N-acetyl-alpha-D-muramoyl-L-alanyl-D-glutamate</name>
        <dbReference type="ChEBI" id="CHEBI:83900"/>
    </ligand>
</feature>
<keyword evidence="14" id="KW-1185">Reference proteome</keyword>
<comment type="cofactor">
    <cofactor evidence="8">
        <name>Mg(2+)</name>
        <dbReference type="ChEBI" id="CHEBI:18420"/>
    </cofactor>
</comment>
<dbReference type="InterPro" id="IPR036615">
    <property type="entry name" value="Mur_ligase_C_dom_sf"/>
</dbReference>
<dbReference type="Pfam" id="PF02875">
    <property type="entry name" value="Mur_ligase_C"/>
    <property type="match status" value="1"/>
</dbReference>
<evidence type="ECO:0000259" key="10">
    <source>
        <dbReference type="Pfam" id="PF01225"/>
    </source>
</evidence>
<evidence type="ECO:0000256" key="8">
    <source>
        <dbReference type="HAMAP-Rule" id="MF_00208"/>
    </source>
</evidence>
<dbReference type="Proteomes" id="UP000184342">
    <property type="component" value="Unassembled WGS sequence"/>
</dbReference>
<dbReference type="GO" id="GO:0005737">
    <property type="term" value="C:cytoplasm"/>
    <property type="evidence" value="ECO:0007669"/>
    <property type="project" value="UniProtKB-SubCell"/>
</dbReference>
<feature type="binding site" evidence="8">
    <location>
        <position position="30"/>
    </location>
    <ligand>
        <name>UDP-N-acetyl-alpha-D-muramoyl-L-alanyl-D-glutamate</name>
        <dbReference type="ChEBI" id="CHEBI:83900"/>
    </ligand>
</feature>
<evidence type="ECO:0000256" key="2">
    <source>
        <dbReference type="ARBA" id="ARBA00005898"/>
    </source>
</evidence>
<evidence type="ECO:0000313" key="13">
    <source>
        <dbReference type="EMBL" id="SHI88492.1"/>
    </source>
</evidence>
<dbReference type="GO" id="GO:0000287">
    <property type="term" value="F:magnesium ion binding"/>
    <property type="evidence" value="ECO:0007669"/>
    <property type="project" value="UniProtKB-UniRule"/>
</dbReference>
<keyword evidence="8 13" id="KW-0436">Ligase</keyword>
<feature type="binding site" evidence="8">
    <location>
        <position position="151"/>
    </location>
    <ligand>
        <name>UDP-N-acetyl-alpha-D-muramoyl-L-alanyl-D-glutamate</name>
        <dbReference type="ChEBI" id="CHEBI:83900"/>
    </ligand>
</feature>
<dbReference type="EC" id="6.3.2.-" evidence="8"/>
<feature type="domain" description="Mur ligase central" evidence="12">
    <location>
        <begin position="109"/>
        <end position="309"/>
    </location>
</feature>
<comment type="pathway">
    <text evidence="1 8 9">Cell wall biogenesis; peptidoglycan biosynthesis.</text>
</comment>
<dbReference type="GO" id="GO:0051301">
    <property type="term" value="P:cell division"/>
    <property type="evidence" value="ECO:0007669"/>
    <property type="project" value="UniProtKB-KW"/>
</dbReference>
<dbReference type="GO" id="GO:0005524">
    <property type="term" value="F:ATP binding"/>
    <property type="evidence" value="ECO:0007669"/>
    <property type="project" value="UniProtKB-UniRule"/>
</dbReference>
<dbReference type="HAMAP" id="MF_00208">
    <property type="entry name" value="MurE"/>
    <property type="match status" value="1"/>
</dbReference>
<dbReference type="EMBL" id="FQYT01000008">
    <property type="protein sequence ID" value="SHI88492.1"/>
    <property type="molecule type" value="Genomic_DNA"/>
</dbReference>
<evidence type="ECO:0000256" key="4">
    <source>
        <dbReference type="ARBA" id="ARBA00022960"/>
    </source>
</evidence>
<keyword evidence="4 8" id="KW-0133">Cell shape</keyword>
<gene>
    <name evidence="8" type="primary">murE</name>
    <name evidence="13" type="ORF">SAMN02745691_00992</name>
</gene>
<keyword evidence="8" id="KW-0963">Cytoplasm</keyword>
<dbReference type="InterPro" id="IPR000713">
    <property type="entry name" value="Mur_ligase_N"/>
</dbReference>
<comment type="function">
    <text evidence="8">Catalyzes the addition of an amino acid to the nucleotide precursor UDP-N-acetylmuramoyl-L-alanyl-D-glutamate (UMAG) in the biosynthesis of bacterial cell-wall peptidoglycan.</text>
</comment>
<accession>A0A1M6ESP7</accession>
<evidence type="ECO:0000256" key="9">
    <source>
        <dbReference type="RuleBase" id="RU004135"/>
    </source>
</evidence>
<feature type="domain" description="Mur ligase C-terminal" evidence="11">
    <location>
        <begin position="331"/>
        <end position="458"/>
    </location>
</feature>
<keyword evidence="7 8" id="KW-0961">Cell wall biogenesis/degradation</keyword>
<keyword evidence="8" id="KW-0460">Magnesium</keyword>
<keyword evidence="6 8" id="KW-0131">Cell cycle</keyword>
<evidence type="ECO:0000256" key="7">
    <source>
        <dbReference type="ARBA" id="ARBA00023316"/>
    </source>
</evidence>
<dbReference type="NCBIfam" id="TIGR01085">
    <property type="entry name" value="murE"/>
    <property type="match status" value="1"/>
</dbReference>
<proteinExistence type="inferred from homology"/>
<dbReference type="Pfam" id="PF08245">
    <property type="entry name" value="Mur_ligase_M"/>
    <property type="match status" value="1"/>
</dbReference>
<evidence type="ECO:0000256" key="5">
    <source>
        <dbReference type="ARBA" id="ARBA00022984"/>
    </source>
</evidence>
<organism evidence="13 14">
    <name type="scientific">Parasporobacterium paucivorans DSM 15970</name>
    <dbReference type="NCBI Taxonomy" id="1122934"/>
    <lineage>
        <taxon>Bacteria</taxon>
        <taxon>Bacillati</taxon>
        <taxon>Bacillota</taxon>
        <taxon>Clostridia</taxon>
        <taxon>Lachnospirales</taxon>
        <taxon>Lachnospiraceae</taxon>
        <taxon>Parasporobacterium</taxon>
    </lineage>
</organism>
<dbReference type="InterPro" id="IPR013221">
    <property type="entry name" value="Mur_ligase_cen"/>
</dbReference>
<keyword evidence="8" id="KW-0547">Nucleotide-binding</keyword>
<dbReference type="Gene3D" id="3.40.1190.10">
    <property type="entry name" value="Mur-like, catalytic domain"/>
    <property type="match status" value="1"/>
</dbReference>
<name>A0A1M6ESP7_9FIRM</name>
<dbReference type="InterPro" id="IPR035911">
    <property type="entry name" value="MurE/MurF_N"/>
</dbReference>
<feature type="modified residue" description="N6-carboxylysine" evidence="8">
    <location>
        <position position="221"/>
    </location>
</feature>
<comment type="caution">
    <text evidence="8">Lacks conserved residue(s) required for the propagation of feature annotation.</text>
</comment>
<keyword evidence="3 8" id="KW-0132">Cell division</keyword>
<dbReference type="GO" id="GO:0016881">
    <property type="term" value="F:acid-amino acid ligase activity"/>
    <property type="evidence" value="ECO:0007669"/>
    <property type="project" value="UniProtKB-UniRule"/>
</dbReference>
<sequence length="488" mass="54464">MRLSEILEKCEYTCKSEINDAEISDVIYDSRKVVPGCVFVCLVGASSDGHAYAADAVLKGAAAIIAEREMDLPDGCVPIIVENSRQALSYISAAFFRYPADELTTIALTGTKGKTTISFMIKDILEKAGKKAGIIGTMGVFTDKRHIETHNTTPESYEIQKYLREMADEGCKYAVMEVSSQALMVGRTAGIVFDFGLFSNISPDHIGENEHKDYGEYLRCKKILFSQCRQGLFNIDDKHAEYMMEDATCSIHTYGFRPEAGLRAAEVHYLRDGGFIGIKMRTEGTVADEFLVGMPGKFTAYNAMAAIGITFLCGIDTLPMKEALHDVLVTGRMENVRISDKFTLLIDYAHNAMSMESILTTMRDYNPKRMVSLFGCGGNRSKLRRFEMGEISGRLADLSILTADNSRFEDVNDIIADILTGMHKTNGEYVVIPDRKEAIKYSIQNAREGDIILLLGKGHEDYQEIKGERYPFDERVVIKDILEEIGWQ</sequence>
<evidence type="ECO:0000313" key="14">
    <source>
        <dbReference type="Proteomes" id="UP000184342"/>
    </source>
</evidence>
<dbReference type="SUPFAM" id="SSF63418">
    <property type="entry name" value="MurE/MurF N-terminal domain"/>
    <property type="match status" value="1"/>
</dbReference>
<reference evidence="13 14" key="1">
    <citation type="submission" date="2016-11" db="EMBL/GenBank/DDBJ databases">
        <authorList>
            <person name="Jaros S."/>
            <person name="Januszkiewicz K."/>
            <person name="Wedrychowicz H."/>
        </authorList>
    </citation>
    <scope>NUCLEOTIDE SEQUENCE [LARGE SCALE GENOMIC DNA]</scope>
    <source>
        <strain evidence="13 14">DSM 15970</strain>
    </source>
</reference>
<keyword evidence="8" id="KW-0067">ATP-binding</keyword>
<feature type="binding site" evidence="8">
    <location>
        <position position="187"/>
    </location>
    <ligand>
        <name>UDP-N-acetyl-alpha-D-muramoyl-L-alanyl-D-glutamate</name>
        <dbReference type="ChEBI" id="CHEBI:83900"/>
    </ligand>
</feature>
<dbReference type="GO" id="GO:0009252">
    <property type="term" value="P:peptidoglycan biosynthetic process"/>
    <property type="evidence" value="ECO:0007669"/>
    <property type="project" value="UniProtKB-UniRule"/>
</dbReference>
<feature type="binding site" evidence="8">
    <location>
        <begin position="110"/>
        <end position="116"/>
    </location>
    <ligand>
        <name>ATP</name>
        <dbReference type="ChEBI" id="CHEBI:30616"/>
    </ligand>
</feature>
<dbReference type="Gene3D" id="3.90.190.20">
    <property type="entry name" value="Mur ligase, C-terminal domain"/>
    <property type="match status" value="1"/>
</dbReference>
<dbReference type="STRING" id="1122934.SAMN02745691_00992"/>
<dbReference type="InterPro" id="IPR004101">
    <property type="entry name" value="Mur_ligase_C"/>
</dbReference>
<dbReference type="GO" id="GO:0008360">
    <property type="term" value="P:regulation of cell shape"/>
    <property type="evidence" value="ECO:0007669"/>
    <property type="project" value="UniProtKB-KW"/>
</dbReference>
<dbReference type="OrthoDB" id="9800958at2"/>
<dbReference type="RefSeq" id="WP_073993255.1">
    <property type="nucleotide sequence ID" value="NZ_FQYT01000008.1"/>
</dbReference>
<comment type="similarity">
    <text evidence="2 8">Belongs to the MurCDEF family. MurE subfamily.</text>
</comment>
<dbReference type="PANTHER" id="PTHR23135:SF4">
    <property type="entry name" value="UDP-N-ACETYLMURAMOYL-L-ALANYL-D-GLUTAMATE--2,6-DIAMINOPIMELATE LIGASE MURE HOMOLOG, CHLOROPLASTIC"/>
    <property type="match status" value="1"/>
</dbReference>
<dbReference type="Pfam" id="PF01225">
    <property type="entry name" value="Mur_ligase"/>
    <property type="match status" value="1"/>
</dbReference>
<dbReference type="InterPro" id="IPR005761">
    <property type="entry name" value="UDP-N-AcMur-Glu-dNH2Pim_ligase"/>
</dbReference>
<dbReference type="AlphaFoldDB" id="A0A1M6ESP7"/>
<dbReference type="InterPro" id="IPR036565">
    <property type="entry name" value="Mur-like_cat_sf"/>
</dbReference>
<evidence type="ECO:0000256" key="1">
    <source>
        <dbReference type="ARBA" id="ARBA00004752"/>
    </source>
</evidence>
<evidence type="ECO:0000259" key="11">
    <source>
        <dbReference type="Pfam" id="PF02875"/>
    </source>
</evidence>
<dbReference type="GO" id="GO:0071555">
    <property type="term" value="P:cell wall organization"/>
    <property type="evidence" value="ECO:0007669"/>
    <property type="project" value="UniProtKB-KW"/>
</dbReference>
<keyword evidence="5 8" id="KW-0573">Peptidoglycan synthesis</keyword>
<evidence type="ECO:0000256" key="3">
    <source>
        <dbReference type="ARBA" id="ARBA00022618"/>
    </source>
</evidence>
<dbReference type="PANTHER" id="PTHR23135">
    <property type="entry name" value="MUR LIGASE FAMILY MEMBER"/>
    <property type="match status" value="1"/>
</dbReference>
<dbReference type="SUPFAM" id="SSF53623">
    <property type="entry name" value="MurD-like peptide ligases, catalytic domain"/>
    <property type="match status" value="1"/>
</dbReference>
<evidence type="ECO:0000256" key="6">
    <source>
        <dbReference type="ARBA" id="ARBA00023306"/>
    </source>
</evidence>
<feature type="binding site" evidence="8">
    <location>
        <begin position="152"/>
        <end position="153"/>
    </location>
    <ligand>
        <name>UDP-N-acetyl-alpha-D-muramoyl-L-alanyl-D-glutamate</name>
        <dbReference type="ChEBI" id="CHEBI:83900"/>
    </ligand>
</feature>
<comment type="subcellular location">
    <subcellularLocation>
        <location evidence="8 9">Cytoplasm</location>
    </subcellularLocation>
</comment>
<comment type="PTM">
    <text evidence="8">Carboxylation is probably crucial for Mg(2+) binding and, consequently, for the gamma-phosphate positioning of ATP.</text>
</comment>
<feature type="domain" description="Mur ligase N-terminal catalytic" evidence="10">
    <location>
        <begin position="23"/>
        <end position="80"/>
    </location>
</feature>
<evidence type="ECO:0000259" key="12">
    <source>
        <dbReference type="Pfam" id="PF08245"/>
    </source>
</evidence>
<protein>
    <recommendedName>
        <fullName evidence="8">UDP-N-acetylmuramyl-tripeptide synthetase</fullName>
        <ecNumber evidence="8">6.3.2.-</ecNumber>
    </recommendedName>
    <alternativeName>
        <fullName evidence="8">UDP-MurNAc-tripeptide synthetase</fullName>
    </alternativeName>
</protein>
<dbReference type="NCBIfam" id="NF001126">
    <property type="entry name" value="PRK00139.1-4"/>
    <property type="match status" value="1"/>
</dbReference>
<dbReference type="SUPFAM" id="SSF53244">
    <property type="entry name" value="MurD-like peptide ligases, peptide-binding domain"/>
    <property type="match status" value="1"/>
</dbReference>
<dbReference type="Gene3D" id="3.40.1390.10">
    <property type="entry name" value="MurE/MurF, N-terminal domain"/>
    <property type="match status" value="1"/>
</dbReference>